<organism evidence="1 2">
    <name type="scientific">Araneus ventricosus</name>
    <name type="common">Orbweaver spider</name>
    <name type="synonym">Epeira ventricosa</name>
    <dbReference type="NCBI Taxonomy" id="182803"/>
    <lineage>
        <taxon>Eukaryota</taxon>
        <taxon>Metazoa</taxon>
        <taxon>Ecdysozoa</taxon>
        <taxon>Arthropoda</taxon>
        <taxon>Chelicerata</taxon>
        <taxon>Arachnida</taxon>
        <taxon>Araneae</taxon>
        <taxon>Araneomorphae</taxon>
        <taxon>Entelegynae</taxon>
        <taxon>Araneoidea</taxon>
        <taxon>Araneidae</taxon>
        <taxon>Araneus</taxon>
    </lineage>
</organism>
<gene>
    <name evidence="1" type="ORF">AVEN_167802_1</name>
</gene>
<reference evidence="1 2" key="1">
    <citation type="journal article" date="2019" name="Sci. Rep.">
        <title>Orb-weaving spider Araneus ventricosus genome elucidates the spidroin gene catalogue.</title>
        <authorList>
            <person name="Kono N."/>
            <person name="Nakamura H."/>
            <person name="Ohtoshi R."/>
            <person name="Moran D.A.P."/>
            <person name="Shinohara A."/>
            <person name="Yoshida Y."/>
            <person name="Fujiwara M."/>
            <person name="Mori M."/>
            <person name="Tomita M."/>
            <person name="Arakawa K."/>
        </authorList>
    </citation>
    <scope>NUCLEOTIDE SEQUENCE [LARGE SCALE GENOMIC DNA]</scope>
</reference>
<dbReference type="EMBL" id="BGPR01251688">
    <property type="protein sequence ID" value="GBM44062.1"/>
    <property type="molecule type" value="Genomic_DNA"/>
</dbReference>
<keyword evidence="2" id="KW-1185">Reference proteome</keyword>
<name>A0A4Y2FRB8_ARAVE</name>
<proteinExistence type="predicted"/>
<sequence length="156" mass="17419">MIKWKNSLEKAGSLQAKCRFQSVDANRLLTKSHLNGEMLRSSRNNKMRPLQGGTKHLVSLSCRRKTSEQLLSSLCTKPFPLQYCDIGIGLKDDIRCCKDARKSLVDKVLLTLKKSPGKAMGVPYTISATEQFSGFFTDARIPNKIEGNTKVRLSVT</sequence>
<comment type="caution">
    <text evidence="1">The sequence shown here is derived from an EMBL/GenBank/DDBJ whole genome shotgun (WGS) entry which is preliminary data.</text>
</comment>
<dbReference type="AlphaFoldDB" id="A0A4Y2FRB8"/>
<protein>
    <submittedName>
        <fullName evidence="1">Uncharacterized protein</fullName>
    </submittedName>
</protein>
<evidence type="ECO:0000313" key="1">
    <source>
        <dbReference type="EMBL" id="GBM44062.1"/>
    </source>
</evidence>
<dbReference type="Proteomes" id="UP000499080">
    <property type="component" value="Unassembled WGS sequence"/>
</dbReference>
<evidence type="ECO:0000313" key="2">
    <source>
        <dbReference type="Proteomes" id="UP000499080"/>
    </source>
</evidence>
<accession>A0A4Y2FRB8</accession>